<keyword evidence="10" id="KW-1185">Reference proteome</keyword>
<dbReference type="InterPro" id="IPR010432">
    <property type="entry name" value="RDD"/>
</dbReference>
<evidence type="ECO:0000313" key="9">
    <source>
        <dbReference type="EMBL" id="STZ10270.1"/>
    </source>
</evidence>
<dbReference type="PANTHER" id="PTHR36115:SF4">
    <property type="entry name" value="MEMBRANE PROTEIN"/>
    <property type="match status" value="1"/>
</dbReference>
<dbReference type="PANTHER" id="PTHR36115">
    <property type="entry name" value="PROLINE-RICH ANTIGEN HOMOLOG-RELATED"/>
    <property type="match status" value="1"/>
</dbReference>
<feature type="domain" description="RDD" evidence="7">
    <location>
        <begin position="25"/>
        <end position="153"/>
    </location>
</feature>
<dbReference type="Proteomes" id="UP000255279">
    <property type="component" value="Unassembled WGS sequence"/>
</dbReference>
<name>A0A1T0A1Q6_9GAMM</name>
<evidence type="ECO:0000256" key="2">
    <source>
        <dbReference type="ARBA" id="ARBA00022475"/>
    </source>
</evidence>
<evidence type="ECO:0000313" key="11">
    <source>
        <dbReference type="Proteomes" id="UP000255279"/>
    </source>
</evidence>
<protein>
    <submittedName>
        <fullName evidence="9">RDD family</fullName>
    </submittedName>
</protein>
<evidence type="ECO:0000256" key="4">
    <source>
        <dbReference type="ARBA" id="ARBA00022989"/>
    </source>
</evidence>
<sequence>MNNLPQPPNQPLQSHPAHNDVQYVYAGFWARFFAQIIDGILIALITVPALYLWYGDEFLYGESSVFLGAFDVLVQVVLPFVAVMFFWTRFAATPGKMLFGLQVRDAKTGNLPTLKQAVLRYFGYIVSGLVLFLGYIWAAFDKQKQTWHDKIAKTVVVRER</sequence>
<reference evidence="9 11" key="2">
    <citation type="submission" date="2018-06" db="EMBL/GenBank/DDBJ databases">
        <authorList>
            <consortium name="Pathogen Informatics"/>
            <person name="Doyle S."/>
        </authorList>
    </citation>
    <scope>NUCLEOTIDE SEQUENCE [LARGE SCALE GENOMIC DNA]</scope>
    <source>
        <strain evidence="9 11">NCTC10293</strain>
    </source>
</reference>
<gene>
    <name evidence="8" type="ORF">B0181_06345</name>
    <name evidence="9" type="ORF">NCTC10293_00600</name>
</gene>
<evidence type="ECO:0000256" key="6">
    <source>
        <dbReference type="SAM" id="Phobius"/>
    </source>
</evidence>
<feature type="transmembrane region" description="Helical" evidence="6">
    <location>
        <begin position="121"/>
        <end position="140"/>
    </location>
</feature>
<dbReference type="EMBL" id="MUXU01000038">
    <property type="protein sequence ID" value="OOR89588.1"/>
    <property type="molecule type" value="Genomic_DNA"/>
</dbReference>
<evidence type="ECO:0000256" key="3">
    <source>
        <dbReference type="ARBA" id="ARBA00022692"/>
    </source>
</evidence>
<dbReference type="InterPro" id="IPR051791">
    <property type="entry name" value="Pra-immunoreactive"/>
</dbReference>
<dbReference type="AlphaFoldDB" id="A0A1T0A1Q6"/>
<accession>A0A1T0A1Q6</accession>
<feature type="transmembrane region" description="Helical" evidence="6">
    <location>
        <begin position="32"/>
        <end position="53"/>
    </location>
</feature>
<keyword evidence="2" id="KW-1003">Cell membrane</keyword>
<comment type="subcellular location">
    <subcellularLocation>
        <location evidence="1">Cell membrane</location>
        <topology evidence="1">Multi-pass membrane protein</topology>
    </subcellularLocation>
</comment>
<evidence type="ECO:0000313" key="10">
    <source>
        <dbReference type="Proteomes" id="UP000190435"/>
    </source>
</evidence>
<organism evidence="8 10">
    <name type="scientific">Moraxella caviae</name>
    <dbReference type="NCBI Taxonomy" id="34060"/>
    <lineage>
        <taxon>Bacteria</taxon>
        <taxon>Pseudomonadati</taxon>
        <taxon>Pseudomonadota</taxon>
        <taxon>Gammaproteobacteria</taxon>
        <taxon>Moraxellales</taxon>
        <taxon>Moraxellaceae</taxon>
        <taxon>Moraxella</taxon>
    </lineage>
</organism>
<dbReference type="Pfam" id="PF06271">
    <property type="entry name" value="RDD"/>
    <property type="match status" value="1"/>
</dbReference>
<keyword evidence="3 6" id="KW-0812">Transmembrane</keyword>
<dbReference type="OrthoDB" id="9793824at2"/>
<keyword evidence="5 6" id="KW-0472">Membrane</keyword>
<feature type="transmembrane region" description="Helical" evidence="6">
    <location>
        <begin position="65"/>
        <end position="87"/>
    </location>
</feature>
<evidence type="ECO:0000256" key="5">
    <source>
        <dbReference type="ARBA" id="ARBA00023136"/>
    </source>
</evidence>
<reference evidence="8 10" key="1">
    <citation type="submission" date="2017-02" db="EMBL/GenBank/DDBJ databases">
        <title>Draft genome sequence of Moraxella caviae CCUG 355 type strain.</title>
        <authorList>
            <person name="Engstrom-Jakobsson H."/>
            <person name="Salva-Serra F."/>
            <person name="Thorell K."/>
            <person name="Gonzales-Siles L."/>
            <person name="Karlsson R."/>
            <person name="Boulund F."/>
            <person name="Engstrand L."/>
            <person name="Moore E."/>
        </authorList>
    </citation>
    <scope>NUCLEOTIDE SEQUENCE [LARGE SCALE GENOMIC DNA]</scope>
    <source>
        <strain evidence="8 10">CCUG 355</strain>
    </source>
</reference>
<dbReference type="GO" id="GO:0005886">
    <property type="term" value="C:plasma membrane"/>
    <property type="evidence" value="ECO:0007669"/>
    <property type="project" value="UniProtKB-SubCell"/>
</dbReference>
<dbReference type="EMBL" id="UGQE01000001">
    <property type="protein sequence ID" value="STZ10270.1"/>
    <property type="molecule type" value="Genomic_DNA"/>
</dbReference>
<evidence type="ECO:0000259" key="7">
    <source>
        <dbReference type="Pfam" id="PF06271"/>
    </source>
</evidence>
<dbReference type="RefSeq" id="WP_078276668.1">
    <property type="nucleotide sequence ID" value="NZ_CAACXO010000025.1"/>
</dbReference>
<keyword evidence="4 6" id="KW-1133">Transmembrane helix</keyword>
<proteinExistence type="predicted"/>
<dbReference type="Proteomes" id="UP000190435">
    <property type="component" value="Unassembled WGS sequence"/>
</dbReference>
<evidence type="ECO:0000313" key="8">
    <source>
        <dbReference type="EMBL" id="OOR89588.1"/>
    </source>
</evidence>
<evidence type="ECO:0000256" key="1">
    <source>
        <dbReference type="ARBA" id="ARBA00004651"/>
    </source>
</evidence>